<protein>
    <submittedName>
        <fullName evidence="1">Uncharacterized protein</fullName>
    </submittedName>
</protein>
<gene>
    <name evidence="1" type="ORF">METZ01_LOCUS424143</name>
</gene>
<evidence type="ECO:0000313" key="1">
    <source>
        <dbReference type="EMBL" id="SVD71289.1"/>
    </source>
</evidence>
<name>A0A382XKE1_9ZZZZ</name>
<reference evidence="1" key="1">
    <citation type="submission" date="2018-05" db="EMBL/GenBank/DDBJ databases">
        <authorList>
            <person name="Lanie J.A."/>
            <person name="Ng W.-L."/>
            <person name="Kazmierczak K.M."/>
            <person name="Andrzejewski T.M."/>
            <person name="Davidsen T.M."/>
            <person name="Wayne K.J."/>
            <person name="Tettelin H."/>
            <person name="Glass J.I."/>
            <person name="Rusch D."/>
            <person name="Podicherti R."/>
            <person name="Tsui H.-C.T."/>
            <person name="Winkler M.E."/>
        </authorList>
    </citation>
    <scope>NUCLEOTIDE SEQUENCE</scope>
</reference>
<dbReference type="AlphaFoldDB" id="A0A382XKE1"/>
<feature type="non-terminal residue" evidence="1">
    <location>
        <position position="101"/>
    </location>
</feature>
<sequence>MSSIDFTIIGENIHTTRVLMRNGRRISQNRHGTEAVLYRAFSGDESFMTIPDYFKETQVYQEGRVKHFMVAVRKGMSETVDDQREGKDYLLAEIKRQEGCD</sequence>
<dbReference type="EMBL" id="UINC01168316">
    <property type="protein sequence ID" value="SVD71289.1"/>
    <property type="molecule type" value="Genomic_DNA"/>
</dbReference>
<proteinExistence type="predicted"/>
<accession>A0A382XKE1</accession>
<organism evidence="1">
    <name type="scientific">marine metagenome</name>
    <dbReference type="NCBI Taxonomy" id="408172"/>
    <lineage>
        <taxon>unclassified sequences</taxon>
        <taxon>metagenomes</taxon>
        <taxon>ecological metagenomes</taxon>
    </lineage>
</organism>